<evidence type="ECO:0000313" key="12">
    <source>
        <dbReference type="EMBL" id="EKC99634.1"/>
    </source>
</evidence>
<keyword evidence="6 10" id="KW-1133">Transmembrane helix</keyword>
<evidence type="ECO:0000256" key="8">
    <source>
        <dbReference type="ARBA" id="ARBA00023136"/>
    </source>
</evidence>
<dbReference type="GO" id="GO:0005524">
    <property type="term" value="F:ATP binding"/>
    <property type="evidence" value="ECO:0007669"/>
    <property type="project" value="UniProtKB-KW"/>
</dbReference>
<dbReference type="GO" id="GO:0005737">
    <property type="term" value="C:cytoplasm"/>
    <property type="evidence" value="ECO:0007669"/>
    <property type="project" value="TreeGrafter"/>
</dbReference>
<feature type="domain" description="AAA+ ATPase" evidence="11">
    <location>
        <begin position="256"/>
        <end position="396"/>
    </location>
</feature>
<evidence type="ECO:0000256" key="10">
    <source>
        <dbReference type="SAM" id="Phobius"/>
    </source>
</evidence>
<dbReference type="HOGENOM" id="CLU_248619_0_0_1"/>
<dbReference type="FunFam" id="1.10.8.60:FF:000133">
    <property type="entry name" value="AAA family ATPase"/>
    <property type="match status" value="1"/>
</dbReference>
<evidence type="ECO:0000256" key="1">
    <source>
        <dbReference type="ARBA" id="ARBA00004141"/>
    </source>
</evidence>
<dbReference type="SUPFAM" id="SSF52540">
    <property type="entry name" value="P-loop containing nucleoside triphosphate hydrolases"/>
    <property type="match status" value="2"/>
</dbReference>
<feature type="domain" description="AAA+ ATPase" evidence="11">
    <location>
        <begin position="524"/>
        <end position="658"/>
    </location>
</feature>
<feature type="transmembrane region" description="Helical" evidence="10">
    <location>
        <begin position="1454"/>
        <end position="1474"/>
    </location>
</feature>
<dbReference type="STRING" id="1220162.K1V6N9"/>
<comment type="caution">
    <text evidence="12">The sequence shown here is derived from an EMBL/GenBank/DDBJ whole genome shotgun (WGS) entry which is preliminary data.</text>
</comment>
<keyword evidence="3" id="KW-0677">Repeat</keyword>
<dbReference type="PANTHER" id="PTHR23077">
    <property type="entry name" value="AAA-FAMILY ATPASE"/>
    <property type="match status" value="1"/>
</dbReference>
<dbReference type="EMBL" id="AMBO01000367">
    <property type="protein sequence ID" value="EKC99634.1"/>
    <property type="molecule type" value="Genomic_DNA"/>
</dbReference>
<feature type="transmembrane region" description="Helical" evidence="10">
    <location>
        <begin position="1388"/>
        <end position="1406"/>
    </location>
</feature>
<dbReference type="CDD" id="cd19511">
    <property type="entry name" value="RecA-like_CDC48_r2-like"/>
    <property type="match status" value="1"/>
</dbReference>
<name>K1V6N9_TRIAC</name>
<protein>
    <submittedName>
        <fullName evidence="12">Peroxisome biosynthesis protein PAS1 (Peroxin-1)</fullName>
    </submittedName>
</protein>
<sequence length="1502" mass="162364">MSDPIATLNTLHVEFEDSGSEIPALRRTRRAHVSPDLLKAKKLLAGDWVLLRGTGSPIEDSTVPKPLGWIVAQLWPRIGLDEESEFWFPAAGSKGILKNVTVKLLSEPKPSKGSDETGQKREVEWQRAAVKEALAAVKYVAPGYVVTLSDEETQYVVTEYEVSAKAAAARAATAGALAKELKSLNLSDIPDVYEVEWRTKVSLASDGEGKAGSSGASKSSSYLQLGGLEPQIKQVKALLDLPLRNPEVFTQFGLTPPRGLLLHGPPGTGKTALARAIAASTPGCSCIVVNGPELSSAFHGETEERLRSIFEEARKRSPCIIVLDEVDALCPRRDGGEGGEVERRVVAMLLTLMDGMTSDAKEHVVVVAATNRPNSIDPALRRPGRFDREIEIGIPDAAGRRQILDIMLSKMPNALSAEEIASIAARTHGYVGADLGSLVRESASAAIQRWHTAGGEGSPQLTYADMQATLPTIRPSAMREVFVETPTVRWSDIGGQAEVKQKLRECVEWPLTHADTFARLGVDAPRGVLLYGPPGCSKTMTAKALATESGINFIAVKGPELLNKYVGESERAVREIFRKARAASPSIVFFDEIDALGAARDIGEGHGGVLTSLLNEMDGIEALSGVTVVAATNRPDVLDAALTRPGRLDRILYVGAPDLLTRQEIFKLRMKSMAVDPEVDVAELARITEGCSGAEVASICQDAALATMNEDLNAPFVKKEHLLNSARTVRRRITPEMIEFFEHWRDQSVSLLHGVDLEAECVAVERDGGAVALAHVEGDEARIVVRDHGLLRLLHELVRQSEAAVRPQHRDRRDVPAGLGARLLLPVRQLPPRLRSSHLGQNVANNTSAGVDGDVGQLRPRQGVVQVWKSASGASIKLTVLERVVLRKVKQVGILHAEEVLDLSCQLEEGGEAHSRLPDVHVVAVVVRWTFDVVPVFLDHVLISIELSLIFGIPDHPAKGPAKGPGTFEGRIAFGLLHRRPHHTPCFTMAGLFQPVSALRLLARPGGVAPIRSMRTFSTLRSMSSHVSGHARPRAPYPAAGYFGPSYLPFSSSKAFSFFTPSRFVSSSSPASASAAASASASTDASVPKPEDVRTIPKSLPTWLLGCSALVFGIIVIGGLTRLTESGLSIVEWNPITGVRPPITDAEWDAEWEKYRQSPEGIMLNSEISRAEFKKIFYMEWAHRIAGRTLGLVFVIPAIYYCTRYKLPRGLPTTLLALAGGIGFQGFLGWYMVASGLKEEIIENKEHPRVSQYRLAAHLSAALALYMGMFYTALTLRRDQKLAAQYKQGGAGAAAVDRLTTALSSPAVRRFRGLIGGLTVMAFITIVSGAFVAGLDAGLIYNEFPYMGEGFHPPLDELMDPRYAKKADGSDKWWRNMLENPVTAQFDHRVMAILTFTGLIAQHLIARRPVLRLGANALPKSTQRWSAWTAAAALGQVSLGISTLLYLVPIPLAAAHQAGAVVVLSCLMGLAASMRRPTRAVQAMKQAVNQANAASQAAAKRS</sequence>
<dbReference type="SMART" id="SM00382">
    <property type="entry name" value="AAA"/>
    <property type="match status" value="2"/>
</dbReference>
<dbReference type="PANTHER" id="PTHR23077:SF27">
    <property type="entry name" value="ATPASE FAMILY GENE 2 PROTEIN HOMOLOG A"/>
    <property type="match status" value="1"/>
</dbReference>
<feature type="transmembrane region" description="Helical" evidence="10">
    <location>
        <begin position="1314"/>
        <end position="1341"/>
    </location>
</feature>
<keyword evidence="13" id="KW-1185">Reference proteome</keyword>
<dbReference type="Gene3D" id="1.10.8.60">
    <property type="match status" value="2"/>
</dbReference>
<dbReference type="InterPro" id="IPR003960">
    <property type="entry name" value="ATPase_AAA_CS"/>
</dbReference>
<dbReference type="GO" id="GO:0006784">
    <property type="term" value="P:heme A biosynthetic process"/>
    <property type="evidence" value="ECO:0007669"/>
    <property type="project" value="InterPro"/>
</dbReference>
<keyword evidence="4" id="KW-0547">Nucleotide-binding</keyword>
<dbReference type="FunFam" id="3.40.50.300:FF:001985">
    <property type="entry name" value="Chromosome 9, whole genome shotgun sequence"/>
    <property type="match status" value="1"/>
</dbReference>
<dbReference type="Pfam" id="PF02628">
    <property type="entry name" value="COX15-CtaA"/>
    <property type="match status" value="1"/>
</dbReference>
<dbReference type="eggNOG" id="KOG0730">
    <property type="taxonomic scope" value="Eukaryota"/>
</dbReference>
<evidence type="ECO:0000313" key="13">
    <source>
        <dbReference type="Proteomes" id="UP000006757"/>
    </source>
</evidence>
<dbReference type="GO" id="GO:0016020">
    <property type="term" value="C:membrane"/>
    <property type="evidence" value="ECO:0007669"/>
    <property type="project" value="UniProtKB-SubCell"/>
</dbReference>
<feature type="transmembrane region" description="Helical" evidence="10">
    <location>
        <begin position="1214"/>
        <end position="1233"/>
    </location>
</feature>
<dbReference type="Gene3D" id="3.40.50.300">
    <property type="entry name" value="P-loop containing nucleotide triphosphate hydrolases"/>
    <property type="match status" value="2"/>
</dbReference>
<evidence type="ECO:0000256" key="7">
    <source>
        <dbReference type="ARBA" id="ARBA00023133"/>
    </source>
</evidence>
<keyword evidence="8 10" id="KW-0472">Membrane</keyword>
<dbReference type="InterPro" id="IPR003959">
    <property type="entry name" value="ATPase_AAA_core"/>
</dbReference>
<accession>K1V6N9</accession>
<dbReference type="InterPro" id="IPR003780">
    <property type="entry name" value="COX15/CtaA_fam"/>
</dbReference>
<gene>
    <name evidence="12" type="ORF">A1Q2_06053</name>
</gene>
<dbReference type="OrthoDB" id="27435at2759"/>
<evidence type="ECO:0000259" key="11">
    <source>
        <dbReference type="SMART" id="SM00382"/>
    </source>
</evidence>
<dbReference type="InterPro" id="IPR003593">
    <property type="entry name" value="AAA+_ATPase"/>
</dbReference>
<comment type="subcellular location">
    <subcellularLocation>
        <location evidence="1">Membrane</location>
        <topology evidence="1">Multi-pass membrane protein</topology>
    </subcellularLocation>
</comment>
<evidence type="ECO:0000256" key="2">
    <source>
        <dbReference type="ARBA" id="ARBA00022692"/>
    </source>
</evidence>
<dbReference type="HAMAP" id="MF_01665">
    <property type="entry name" value="HemeA_synth_type2"/>
    <property type="match status" value="1"/>
</dbReference>
<evidence type="ECO:0000256" key="4">
    <source>
        <dbReference type="ARBA" id="ARBA00022741"/>
    </source>
</evidence>
<feature type="transmembrane region" description="Helical" evidence="10">
    <location>
        <begin position="1427"/>
        <end position="1448"/>
    </location>
</feature>
<keyword evidence="2 10" id="KW-0812">Transmembrane</keyword>
<dbReference type="GO" id="GO:0120547">
    <property type="term" value="F:heme A synthase activity"/>
    <property type="evidence" value="ECO:0007669"/>
    <property type="project" value="InterPro"/>
</dbReference>
<evidence type="ECO:0000256" key="6">
    <source>
        <dbReference type="ARBA" id="ARBA00022989"/>
    </source>
</evidence>
<dbReference type="GO" id="GO:0016887">
    <property type="term" value="F:ATP hydrolysis activity"/>
    <property type="evidence" value="ECO:0007669"/>
    <property type="project" value="InterPro"/>
</dbReference>
<dbReference type="InterPro" id="IPR027417">
    <property type="entry name" value="P-loop_NTPase"/>
</dbReference>
<evidence type="ECO:0000256" key="9">
    <source>
        <dbReference type="ARBA" id="ARBA00023444"/>
    </source>
</evidence>
<dbReference type="InterPro" id="IPR041569">
    <property type="entry name" value="AAA_lid_3"/>
</dbReference>
<dbReference type="Pfam" id="PF17862">
    <property type="entry name" value="AAA_lid_3"/>
    <property type="match status" value="2"/>
</dbReference>
<comment type="pathway">
    <text evidence="9">Porphyrin-containing compound metabolism.</text>
</comment>
<reference evidence="12 13" key="1">
    <citation type="journal article" date="2012" name="Eukaryot. Cell">
        <title>Genome sequence of the Trichosporon asahii environmental strain CBS 8904.</title>
        <authorList>
            <person name="Yang R.Y."/>
            <person name="Li H.T."/>
            <person name="Zhu H."/>
            <person name="Zhou G.P."/>
            <person name="Wang M."/>
            <person name="Wang L."/>
        </authorList>
    </citation>
    <scope>NUCLEOTIDE SEQUENCE [LARGE SCALE GENOMIC DNA]</scope>
    <source>
        <strain evidence="12 13">CBS 8904</strain>
    </source>
</reference>
<organism evidence="12 13">
    <name type="scientific">Trichosporon asahii var. asahii (strain CBS 8904)</name>
    <name type="common">Yeast</name>
    <dbReference type="NCBI Taxonomy" id="1220162"/>
    <lineage>
        <taxon>Eukaryota</taxon>
        <taxon>Fungi</taxon>
        <taxon>Dikarya</taxon>
        <taxon>Basidiomycota</taxon>
        <taxon>Agaricomycotina</taxon>
        <taxon>Tremellomycetes</taxon>
        <taxon>Trichosporonales</taxon>
        <taxon>Trichosporonaceae</taxon>
        <taxon>Trichosporon</taxon>
    </lineage>
</organism>
<feature type="transmembrane region" description="Helical" evidence="10">
    <location>
        <begin position="1253"/>
        <end position="1274"/>
    </location>
</feature>
<dbReference type="InterPro" id="IPR050168">
    <property type="entry name" value="AAA_ATPase_domain"/>
</dbReference>
<dbReference type="Proteomes" id="UP000006757">
    <property type="component" value="Unassembled WGS sequence"/>
</dbReference>
<keyword evidence="7" id="KW-0350">Heme biosynthesis</keyword>
<dbReference type="FunFam" id="3.40.50.300:FF:000018">
    <property type="entry name" value="Cell division control 48"/>
    <property type="match status" value="1"/>
</dbReference>
<evidence type="ECO:0000256" key="3">
    <source>
        <dbReference type="ARBA" id="ARBA00022737"/>
    </source>
</evidence>
<evidence type="ECO:0000256" key="5">
    <source>
        <dbReference type="ARBA" id="ARBA00022840"/>
    </source>
</evidence>
<proteinExistence type="inferred from homology"/>
<dbReference type="Pfam" id="PF00004">
    <property type="entry name" value="AAA"/>
    <property type="match status" value="2"/>
</dbReference>
<dbReference type="InParanoid" id="K1V6N9"/>
<keyword evidence="5" id="KW-0067">ATP-binding</keyword>
<dbReference type="CDD" id="cd19503">
    <property type="entry name" value="RecA-like_CDC48_NLV2_r1-like"/>
    <property type="match status" value="1"/>
</dbReference>
<dbReference type="PROSITE" id="PS00674">
    <property type="entry name" value="AAA"/>
    <property type="match status" value="2"/>
</dbReference>
<dbReference type="InterPro" id="IPR023754">
    <property type="entry name" value="HemeA_Synthase_type2"/>
</dbReference>
<dbReference type="eggNOG" id="KOG2725">
    <property type="taxonomic scope" value="Eukaryota"/>
</dbReference>